<dbReference type="GeneID" id="95533670"/>
<dbReference type="Proteomes" id="UP000326041">
    <property type="component" value="Chromosome"/>
</dbReference>
<evidence type="ECO:0000256" key="1">
    <source>
        <dbReference type="SAM" id="MobiDB-lite"/>
    </source>
</evidence>
<keyword evidence="3" id="KW-1185">Reference proteome</keyword>
<sequence length="42" mass="4052">MEFDEFDLDISVVESGGTAVASVASDGGCGSTCTGSCVSSSS</sequence>
<evidence type="ECO:0000313" key="3">
    <source>
        <dbReference type="Proteomes" id="UP000326041"/>
    </source>
</evidence>
<organism evidence="2 3">
    <name type="scientific">Streptomyces prasinus</name>
    <dbReference type="NCBI Taxonomy" id="67345"/>
    <lineage>
        <taxon>Bacteria</taxon>
        <taxon>Bacillati</taxon>
        <taxon>Actinomycetota</taxon>
        <taxon>Actinomycetes</taxon>
        <taxon>Kitasatosporales</taxon>
        <taxon>Streptomycetaceae</taxon>
        <taxon>Streptomyces</taxon>
    </lineage>
</organism>
<dbReference type="RefSeq" id="WP_079060771.1">
    <property type="nucleotide sequence ID" value="NZ_CP023697.1"/>
</dbReference>
<dbReference type="NCBIfam" id="TIGR04363">
    <property type="entry name" value="LD_lanti_pre"/>
    <property type="match status" value="1"/>
</dbReference>
<feature type="region of interest" description="Disordered" evidence="1">
    <location>
        <begin position="23"/>
        <end position="42"/>
    </location>
</feature>
<name>A0ABX6AR20_9ACTN</name>
<dbReference type="InterPro" id="IPR027575">
    <property type="entry name" value="LD_lanti_pre"/>
</dbReference>
<dbReference type="NCBIfam" id="NF038155">
    <property type="entry name" value="lanthi_I_FDLD"/>
    <property type="match status" value="1"/>
</dbReference>
<evidence type="ECO:0000313" key="2">
    <source>
        <dbReference type="EMBL" id="QEV04909.1"/>
    </source>
</evidence>
<proteinExistence type="predicted"/>
<accession>A0ABX6AR20</accession>
<feature type="compositionally biased region" description="Low complexity" evidence="1">
    <location>
        <begin position="31"/>
        <end position="42"/>
    </location>
</feature>
<dbReference type="EMBL" id="CP023697">
    <property type="protein sequence ID" value="QEV04909.1"/>
    <property type="molecule type" value="Genomic_DNA"/>
</dbReference>
<protein>
    <submittedName>
        <fullName evidence="2">FxLD family lantipeptide</fullName>
    </submittedName>
</protein>
<gene>
    <name evidence="2" type="primary">fxlA</name>
    <name evidence="2" type="ORF">CP972_03620</name>
</gene>
<reference evidence="2 3" key="1">
    <citation type="submission" date="2017-09" db="EMBL/GenBank/DDBJ databases">
        <authorList>
            <person name="Lee N."/>
            <person name="Cho B.-K."/>
        </authorList>
    </citation>
    <scope>NUCLEOTIDE SEQUENCE [LARGE SCALE GENOMIC DNA]</scope>
    <source>
        <strain evidence="2 3">ATCC 13879</strain>
    </source>
</reference>